<dbReference type="PROSITE" id="PS50293">
    <property type="entry name" value="TPR_REGION"/>
    <property type="match status" value="1"/>
</dbReference>
<feature type="repeat" description="TPR" evidence="4">
    <location>
        <begin position="120"/>
        <end position="153"/>
    </location>
</feature>
<feature type="compositionally biased region" description="Gly residues" evidence="5">
    <location>
        <begin position="544"/>
        <end position="568"/>
    </location>
</feature>
<dbReference type="Pfam" id="PF00226">
    <property type="entry name" value="DnaJ"/>
    <property type="match status" value="1"/>
</dbReference>
<evidence type="ECO:0000259" key="7">
    <source>
        <dbReference type="PROSITE" id="PS50076"/>
    </source>
</evidence>
<dbReference type="InterPro" id="IPR011990">
    <property type="entry name" value="TPR-like_helical_dom_sf"/>
</dbReference>
<accession>A0AAN9YEK5</accession>
<dbReference type="InterPro" id="IPR019734">
    <property type="entry name" value="TPR_rpt"/>
</dbReference>
<keyword evidence="9" id="KW-1185">Reference proteome</keyword>
<dbReference type="Gene3D" id="1.10.287.110">
    <property type="entry name" value="DnaJ domain"/>
    <property type="match status" value="1"/>
</dbReference>
<dbReference type="Proteomes" id="UP001320245">
    <property type="component" value="Unassembled WGS sequence"/>
</dbReference>
<dbReference type="InterPro" id="IPR018253">
    <property type="entry name" value="DnaJ_domain_CS"/>
</dbReference>
<dbReference type="InterPro" id="IPR001623">
    <property type="entry name" value="DnaJ_domain"/>
</dbReference>
<dbReference type="CDD" id="cd06257">
    <property type="entry name" value="DnaJ"/>
    <property type="match status" value="1"/>
</dbReference>
<dbReference type="InterPro" id="IPR036869">
    <property type="entry name" value="J_dom_sf"/>
</dbReference>
<dbReference type="AlphaFoldDB" id="A0AAN9YEK5"/>
<evidence type="ECO:0000313" key="9">
    <source>
        <dbReference type="Proteomes" id="UP001320245"/>
    </source>
</evidence>
<reference evidence="8 9" key="1">
    <citation type="journal article" date="2023" name="PLoS ONE">
        <title>Cytospora paraplurivora sp. nov. isolated from orchards with fruit tree decline syndrome in Ontario, Canada.</title>
        <authorList>
            <person name="Ilyukhin E."/>
            <person name="Nguyen H.D.T."/>
            <person name="Castle A.J."/>
            <person name="Ellouze W."/>
        </authorList>
    </citation>
    <scope>NUCLEOTIDE SEQUENCE [LARGE SCALE GENOMIC DNA]</scope>
    <source>
        <strain evidence="8 9">FDS-564</strain>
    </source>
</reference>
<dbReference type="EMBL" id="JAJSPL020000020">
    <property type="protein sequence ID" value="KAK7740528.1"/>
    <property type="molecule type" value="Genomic_DNA"/>
</dbReference>
<dbReference type="PRINTS" id="PR00625">
    <property type="entry name" value="JDOMAIN"/>
</dbReference>
<comment type="caution">
    <text evidence="8">The sequence shown here is derived from an EMBL/GenBank/DDBJ whole genome shotgun (WGS) entry which is preliminary data.</text>
</comment>
<feature type="compositionally biased region" description="Basic and acidic residues" evidence="5">
    <location>
        <begin position="1"/>
        <end position="12"/>
    </location>
</feature>
<proteinExistence type="predicted"/>
<evidence type="ECO:0000256" key="6">
    <source>
        <dbReference type="SAM" id="Phobius"/>
    </source>
</evidence>
<dbReference type="Pfam" id="PF00515">
    <property type="entry name" value="TPR_1"/>
    <property type="match status" value="1"/>
</dbReference>
<name>A0AAN9YEK5_9PEZI</name>
<keyword evidence="6" id="KW-0472">Membrane</keyword>
<evidence type="ECO:0000256" key="2">
    <source>
        <dbReference type="ARBA" id="ARBA00022803"/>
    </source>
</evidence>
<dbReference type="PROSITE" id="PS00636">
    <property type="entry name" value="DNAJ_1"/>
    <property type="match status" value="1"/>
</dbReference>
<dbReference type="Pfam" id="PF14559">
    <property type="entry name" value="TPR_19"/>
    <property type="match status" value="1"/>
</dbReference>
<dbReference type="Gene3D" id="1.25.40.10">
    <property type="entry name" value="Tetratricopeptide repeat domain"/>
    <property type="match status" value="1"/>
</dbReference>
<keyword evidence="6" id="KW-1133">Transmembrane helix</keyword>
<dbReference type="FunFam" id="1.25.40.10:FF:000097">
    <property type="entry name" value="DnaJ homolog subfamily C member 7 homolog"/>
    <property type="match status" value="1"/>
</dbReference>
<dbReference type="PANTHER" id="PTHR44200">
    <property type="entry name" value="DNAJ HOMOLOG SUBFAMILY C MEMBER 7"/>
    <property type="match status" value="1"/>
</dbReference>
<feature type="region of interest" description="Disordered" evidence="5">
    <location>
        <begin position="544"/>
        <end position="603"/>
    </location>
</feature>
<feature type="repeat" description="TPR" evidence="4">
    <location>
        <begin position="317"/>
        <end position="350"/>
    </location>
</feature>
<dbReference type="PROSITE" id="PS50005">
    <property type="entry name" value="TPR"/>
    <property type="match status" value="4"/>
</dbReference>
<keyword evidence="2 4" id="KW-0802">TPR repeat</keyword>
<dbReference type="SUPFAM" id="SSF48452">
    <property type="entry name" value="TPR-like"/>
    <property type="match status" value="2"/>
</dbReference>
<evidence type="ECO:0000256" key="3">
    <source>
        <dbReference type="ARBA" id="ARBA00023186"/>
    </source>
</evidence>
<gene>
    <name evidence="8" type="ORF">SLS53_005371</name>
</gene>
<feature type="repeat" description="TPR" evidence="4">
    <location>
        <begin position="355"/>
        <end position="388"/>
    </location>
</feature>
<keyword evidence="1" id="KW-0677">Repeat</keyword>
<keyword evidence="6" id="KW-0812">Transmembrane</keyword>
<dbReference type="SMART" id="SM00028">
    <property type="entry name" value="TPR"/>
    <property type="match status" value="7"/>
</dbReference>
<feature type="region of interest" description="Disordered" evidence="5">
    <location>
        <begin position="1"/>
        <end position="86"/>
    </location>
</feature>
<feature type="compositionally biased region" description="Acidic residues" evidence="5">
    <location>
        <begin position="569"/>
        <end position="584"/>
    </location>
</feature>
<keyword evidence="3" id="KW-0143">Chaperone</keyword>
<dbReference type="PROSITE" id="PS50076">
    <property type="entry name" value="DNAJ_2"/>
    <property type="match status" value="1"/>
</dbReference>
<evidence type="ECO:0000256" key="5">
    <source>
        <dbReference type="SAM" id="MobiDB-lite"/>
    </source>
</evidence>
<evidence type="ECO:0000256" key="4">
    <source>
        <dbReference type="PROSITE-ProRule" id="PRU00339"/>
    </source>
</evidence>
<feature type="compositionally biased region" description="Low complexity" evidence="5">
    <location>
        <begin position="33"/>
        <end position="42"/>
    </location>
</feature>
<dbReference type="FunFam" id="1.10.287.110:FF:000055">
    <property type="entry name" value="DnaJ subfamily C member 7"/>
    <property type="match status" value="1"/>
</dbReference>
<dbReference type="SUPFAM" id="SSF46565">
    <property type="entry name" value="Chaperone J-domain"/>
    <property type="match status" value="1"/>
</dbReference>
<feature type="domain" description="J" evidence="7">
    <location>
        <begin position="443"/>
        <end position="508"/>
    </location>
</feature>
<feature type="repeat" description="TPR" evidence="4">
    <location>
        <begin position="86"/>
        <end position="119"/>
    </location>
</feature>
<organism evidence="8 9">
    <name type="scientific">Cytospora paraplurivora</name>
    <dbReference type="NCBI Taxonomy" id="2898453"/>
    <lineage>
        <taxon>Eukaryota</taxon>
        <taxon>Fungi</taxon>
        <taxon>Dikarya</taxon>
        <taxon>Ascomycota</taxon>
        <taxon>Pezizomycotina</taxon>
        <taxon>Sordariomycetes</taxon>
        <taxon>Sordariomycetidae</taxon>
        <taxon>Diaporthales</taxon>
        <taxon>Cytosporaceae</taxon>
        <taxon>Cytospora</taxon>
    </lineage>
</organism>
<dbReference type="InterPro" id="IPR052758">
    <property type="entry name" value="SRC_co-chaperone"/>
</dbReference>
<feature type="compositionally biased region" description="Pro residues" evidence="5">
    <location>
        <begin position="66"/>
        <end position="82"/>
    </location>
</feature>
<dbReference type="PANTHER" id="PTHR44200:SF1">
    <property type="entry name" value="DNAJ HOMOLOG SUBFAMILY C MEMBER 7"/>
    <property type="match status" value="1"/>
</dbReference>
<feature type="transmembrane region" description="Helical" evidence="6">
    <location>
        <begin position="630"/>
        <end position="662"/>
    </location>
</feature>
<evidence type="ECO:0000313" key="8">
    <source>
        <dbReference type="EMBL" id="KAK7740528.1"/>
    </source>
</evidence>
<sequence>MSARESVDRMDIDPPSSAATPSSPPQRQATPPAAAAAAAAAAQKTGGSQTPPATNGSSSPKGDDAPAPPPHKTDPNSPPPTPADEAEIFKNLGNKFFKEKDYRRAIEEYSKAVERQPASATYLGNRAAAYMADGRYESALEDCKRAVDLDSNNPKILLRLARIYTNLGQPEEAMVTFQRIRPPPSIKDMTQAKEMLKYIKSAQQGLQEGKGPSMVLHALDMAERLLGPGARKPRKWQLMRGEAFLQMGGVNSLGEAQNVATNLLRNNSQDPEALVLRARGLYGQGENDKAIKVLQMAISCDPDFRDAIKWLKVVRNLNKMKEEGNAEYKARRWQTAIEKYSAALEVDPANKTTNSKILQNRALCFNQLKKYDEAIADCDKALSLDPSYTKARKTKANALGLAEKWEDAVREWKALAEADPTDPSIQKEVRRAEIELKKSQRKDLYKILGVPKDADESQIKKAYRKLAIQYHPDKNPGNQEAENKFKDISEAYETLSDSQKRARYDAGDDLDMSDMFGGGGGAGGMGIDPEILFSMMGQQGGFGGGGFGGGGGGFPGGGFGFGGGGGSQGDDDEDDDDDDEEDESLSTTDYPEDGNHEGQGTGYDKASWWRVDAEASADARDKRLEQLRRIGMGVLCAIVLLTPQTLALLVVLAGAVYMCILITRFFTRRRRLGQTTI</sequence>
<dbReference type="Pfam" id="PF13432">
    <property type="entry name" value="TPR_16"/>
    <property type="match status" value="1"/>
</dbReference>
<dbReference type="SMART" id="SM00271">
    <property type="entry name" value="DnaJ"/>
    <property type="match status" value="1"/>
</dbReference>
<evidence type="ECO:0000256" key="1">
    <source>
        <dbReference type="ARBA" id="ARBA00022737"/>
    </source>
</evidence>
<protein>
    <recommendedName>
        <fullName evidence="7">J domain-containing protein</fullName>
    </recommendedName>
</protein>
<feature type="compositionally biased region" description="Polar residues" evidence="5">
    <location>
        <begin position="45"/>
        <end position="60"/>
    </location>
</feature>